<evidence type="ECO:0000256" key="2">
    <source>
        <dbReference type="SAM" id="Coils"/>
    </source>
</evidence>
<dbReference type="InterPro" id="IPR036875">
    <property type="entry name" value="Znf_CCHC_sf"/>
</dbReference>
<feature type="region of interest" description="Disordered" evidence="3">
    <location>
        <begin position="1376"/>
        <end position="1399"/>
    </location>
</feature>
<dbReference type="InterPro" id="IPR012337">
    <property type="entry name" value="RNaseH-like_sf"/>
</dbReference>
<reference evidence="5" key="2">
    <citation type="submission" date="2023-05" db="EMBL/GenBank/DDBJ databases">
        <authorList>
            <person name="Schelkunov M.I."/>
        </authorList>
    </citation>
    <scope>NUCLEOTIDE SEQUENCE</scope>
    <source>
        <strain evidence="5">Hsosn_3</strain>
        <tissue evidence="5">Leaf</tissue>
    </source>
</reference>
<feature type="region of interest" description="Disordered" evidence="3">
    <location>
        <begin position="778"/>
        <end position="799"/>
    </location>
</feature>
<dbReference type="Gene3D" id="3.30.420.10">
    <property type="entry name" value="Ribonuclease H-like superfamily/Ribonuclease H"/>
    <property type="match status" value="1"/>
</dbReference>
<dbReference type="SMART" id="SM00343">
    <property type="entry name" value="ZnF_C2HC"/>
    <property type="match status" value="3"/>
</dbReference>
<dbReference type="Pfam" id="PF22936">
    <property type="entry name" value="Pol_BBD"/>
    <property type="match status" value="1"/>
</dbReference>
<dbReference type="InterPro" id="IPR036397">
    <property type="entry name" value="RNaseH_sf"/>
</dbReference>
<feature type="compositionally biased region" description="Polar residues" evidence="3">
    <location>
        <begin position="780"/>
        <end position="797"/>
    </location>
</feature>
<reference evidence="5" key="1">
    <citation type="submission" date="2023-02" db="EMBL/GenBank/DDBJ databases">
        <title>Genome of toxic invasive species Heracleum sosnowskyi carries increased number of genes despite the absence of recent whole-genome duplications.</title>
        <authorList>
            <person name="Schelkunov M."/>
            <person name="Shtratnikova V."/>
            <person name="Makarenko M."/>
            <person name="Klepikova A."/>
            <person name="Omelchenko D."/>
            <person name="Novikova G."/>
            <person name="Obukhova E."/>
            <person name="Bogdanov V."/>
            <person name="Penin A."/>
            <person name="Logacheva M."/>
        </authorList>
    </citation>
    <scope>NUCLEOTIDE SEQUENCE</scope>
    <source>
        <strain evidence="5">Hsosn_3</strain>
        <tissue evidence="5">Leaf</tissue>
    </source>
</reference>
<dbReference type="Gene3D" id="4.10.60.10">
    <property type="entry name" value="Zinc finger, CCHC-type"/>
    <property type="match status" value="1"/>
</dbReference>
<keyword evidence="1" id="KW-0863">Zinc-finger</keyword>
<dbReference type="SUPFAM" id="SSF53098">
    <property type="entry name" value="Ribonuclease H-like"/>
    <property type="match status" value="1"/>
</dbReference>
<keyword evidence="1" id="KW-0479">Metal-binding</keyword>
<gene>
    <name evidence="5" type="ORF">POM88_020687</name>
</gene>
<accession>A0AAD8MS43</accession>
<evidence type="ECO:0000256" key="1">
    <source>
        <dbReference type="PROSITE-ProRule" id="PRU00047"/>
    </source>
</evidence>
<dbReference type="GO" id="GO:0003676">
    <property type="term" value="F:nucleic acid binding"/>
    <property type="evidence" value="ECO:0007669"/>
    <property type="project" value="InterPro"/>
</dbReference>
<comment type="caution">
    <text evidence="5">The sequence shown here is derived from an EMBL/GenBank/DDBJ whole genome shotgun (WGS) entry which is preliminary data.</text>
</comment>
<dbReference type="InterPro" id="IPR054722">
    <property type="entry name" value="PolX-like_BBD"/>
</dbReference>
<feature type="domain" description="CCHC-type" evidence="4">
    <location>
        <begin position="1079"/>
        <end position="1095"/>
    </location>
</feature>
<keyword evidence="6" id="KW-1185">Reference proteome</keyword>
<evidence type="ECO:0000256" key="3">
    <source>
        <dbReference type="SAM" id="MobiDB-lite"/>
    </source>
</evidence>
<dbReference type="Pfam" id="PF00098">
    <property type="entry name" value="zf-CCHC"/>
    <property type="match status" value="1"/>
</dbReference>
<name>A0AAD8MS43_9APIA</name>
<evidence type="ECO:0000259" key="4">
    <source>
        <dbReference type="PROSITE" id="PS50158"/>
    </source>
</evidence>
<dbReference type="PANTHER" id="PTHR34222:SF99">
    <property type="entry name" value="PROTEIN, PUTATIVE-RELATED"/>
    <property type="match status" value="1"/>
</dbReference>
<feature type="coiled-coil region" evidence="2">
    <location>
        <begin position="1213"/>
        <end position="1250"/>
    </location>
</feature>
<evidence type="ECO:0000313" key="5">
    <source>
        <dbReference type="EMBL" id="KAK1382952.1"/>
    </source>
</evidence>
<keyword evidence="1" id="KW-0862">Zinc</keyword>
<dbReference type="SUPFAM" id="SSF57756">
    <property type="entry name" value="Retrovirus zinc finger-like domains"/>
    <property type="match status" value="1"/>
</dbReference>
<dbReference type="Proteomes" id="UP001237642">
    <property type="component" value="Unassembled WGS sequence"/>
</dbReference>
<keyword evidence="2" id="KW-0175">Coiled coil</keyword>
<evidence type="ECO:0000313" key="6">
    <source>
        <dbReference type="Proteomes" id="UP001237642"/>
    </source>
</evidence>
<protein>
    <recommendedName>
        <fullName evidence="4">CCHC-type domain-containing protein</fullName>
    </recommendedName>
</protein>
<dbReference type="EMBL" id="JAUIZM010000005">
    <property type="protein sequence ID" value="KAK1382952.1"/>
    <property type="molecule type" value="Genomic_DNA"/>
</dbReference>
<dbReference type="GO" id="GO:0008270">
    <property type="term" value="F:zinc ion binding"/>
    <property type="evidence" value="ECO:0007669"/>
    <property type="project" value="UniProtKB-KW"/>
</dbReference>
<dbReference type="PROSITE" id="PS50158">
    <property type="entry name" value="ZF_CCHC"/>
    <property type="match status" value="1"/>
</dbReference>
<sequence>MTRCTTDKYEQDKAHTSTTDICNKADASTWSKRQDNMQLTQGSAEPIPVELSKANIALQALQAQQGIEVSRTSSGILLNQRKYILDLLKDTGLESCHYVLTTFRSNLHLSTTDVSLLSDPESYRRIVGKLPYLNMTRPDISHSVQQLSQFLSSPADTHYQAALHVLKYLKGQILFTGINYVNWSRSVQLALGARTRKAISESFIFTPSPRDLWLEIQDRHGHLNAPQLYEIHKSLMSIVQNDDSVVAYYNKLKTVWDQLQILEPLPDCSCGTLIKCFCGFVKKLTDADQLRKLIQFVAGLNKSYDQAKINILSMDPLHTVNKSYKDPRKTKFDRFCDICKMKGHMKDQCFKLIGYPDWYKGKTSTNSSRSAPSRFAANVQESLPVESPLDLAMMEDNSASTISAFTASNAQFSSDKHVWIIDTRASDHMETTLDVFVEDPSSNIKAVGIKHGGLYKLLSDMSSSHIPVNHCVSSASLVSSNCFHSSVKQCSVPFDVIHARIGHMYVNKFPHLSGYNASAYVSDFKCEACVLAKFHKLPFDISLSLASTCFELVHIDLWGPYRTPSISGASYFLTILDDHSRTTWTYLLHTKTQVPHIIAAFLSYVENQFSTAIKVIRNIPLFSIDQTYIPVIEFTVSSHSENTDVFSSTNHVDSSHLNNSSDVIPLRKSSRVVTVPKKFSDYIVPKHSQALCAQAFNIFPYSQSSAYSTAYLATMDKVLSIPEPETMSAPKTTAGIKVPPFTRDDFGLWKMKMLLFIKASNPLYIGILENGPFVPMKPVSESTAPDGSRIPSGTQPKKISEFTDSDKELIRLDTGLMLILADSADKEMSYQLMNCTSGKHMWDTINLIMEGTEDVQENRLDILTSQYEAFRSLPGESITQVFEKYTKLLNELAMKEKTYPLRESNRKFMMTLPHHVEHKSSSIRERIDFTKMSLEMIYGKLKTYEMEQEQRVIIYGSGTVDSKHNALVRPAALVVDEPITSEIQVQTPRAGKEVIIEAEMDSVNLGVDESDYYTLEELEQMEDKTMAYLAAKFSHIRFKRNPKYKFKGSTNRFRKSNYTPSTGFKGGYKTGMIDRSKSRCYNCNELGHFATECRKPRQARDMKDVYGKKDSYDELKKENAKLKQQLEAFSGKQKGKAYIAEGKHWDDTDSDEEEEYVNVALMADSSEESPQSSQVPILTTIDMSNSEYKKTMQDLSVELFNVHTSMLASEMENAKLVLKIKKLESKNEELELVAVTLEDLKQKNAYLENKVKCNDEIETILRKQISDLDLKLNAFKNSALVAKEIIDTQAVENKTAIGFDYNKKAGKKILEFPVTPSVVKRNTPHVLKKVDCPVFVKPFPPLFYEDDLFIAQELLEEDLLKEKEVKTKLPRKSVKNALPKPDLPKTEVGSLASNVKKNRNGRKKFVNQELVPSSPIASRKLCSICNSAGHLTHACKKVKVETANASEMHNMSDMPDNHEPCGKKECLLCKYNIMHAYFKLMSDSRNSSSNGKVKSSKVVWILDSGCSRHMTGEESLLIEVVKKTGPIVTFGDDNKGFTTGYGKLKAGNVIIENISLVEGLKHNLLSISQFCDKGYNVDFRKDKCLMTNRKDEKLTLLGNKVGYGTRSSHI</sequence>
<organism evidence="5 6">
    <name type="scientific">Heracleum sosnowskyi</name>
    <dbReference type="NCBI Taxonomy" id="360622"/>
    <lineage>
        <taxon>Eukaryota</taxon>
        <taxon>Viridiplantae</taxon>
        <taxon>Streptophyta</taxon>
        <taxon>Embryophyta</taxon>
        <taxon>Tracheophyta</taxon>
        <taxon>Spermatophyta</taxon>
        <taxon>Magnoliopsida</taxon>
        <taxon>eudicotyledons</taxon>
        <taxon>Gunneridae</taxon>
        <taxon>Pentapetalae</taxon>
        <taxon>asterids</taxon>
        <taxon>campanulids</taxon>
        <taxon>Apiales</taxon>
        <taxon>Apiaceae</taxon>
        <taxon>Apioideae</taxon>
        <taxon>apioid superclade</taxon>
        <taxon>Tordylieae</taxon>
        <taxon>Tordyliinae</taxon>
        <taxon>Heracleum</taxon>
    </lineage>
</organism>
<dbReference type="PANTHER" id="PTHR34222">
    <property type="entry name" value="GAG_PRE-INTEGRS DOMAIN-CONTAINING PROTEIN"/>
    <property type="match status" value="1"/>
</dbReference>
<dbReference type="InterPro" id="IPR001878">
    <property type="entry name" value="Znf_CCHC"/>
</dbReference>
<proteinExistence type="predicted"/>